<evidence type="ECO:0000259" key="4">
    <source>
        <dbReference type="PROSITE" id="PS51118"/>
    </source>
</evidence>
<comment type="caution">
    <text evidence="5">The sequence shown here is derived from an EMBL/GenBank/DDBJ whole genome shotgun (WGS) entry which is preliminary data.</text>
</comment>
<evidence type="ECO:0000256" key="1">
    <source>
        <dbReference type="ARBA" id="ARBA00023015"/>
    </source>
</evidence>
<dbReference type="Proteomes" id="UP001597510">
    <property type="component" value="Unassembled WGS sequence"/>
</dbReference>
<dbReference type="Pfam" id="PF01638">
    <property type="entry name" value="HxlR"/>
    <property type="match status" value="1"/>
</dbReference>
<dbReference type="PROSITE" id="PS51118">
    <property type="entry name" value="HTH_HXLR"/>
    <property type="match status" value="1"/>
</dbReference>
<dbReference type="InterPro" id="IPR011991">
    <property type="entry name" value="ArsR-like_HTH"/>
</dbReference>
<dbReference type="Gene3D" id="1.10.10.10">
    <property type="entry name" value="Winged helix-like DNA-binding domain superfamily/Winged helix DNA-binding domain"/>
    <property type="match status" value="1"/>
</dbReference>
<evidence type="ECO:0000313" key="6">
    <source>
        <dbReference type="Proteomes" id="UP001597510"/>
    </source>
</evidence>
<dbReference type="SUPFAM" id="SSF46785">
    <property type="entry name" value="Winged helix' DNA-binding domain"/>
    <property type="match status" value="1"/>
</dbReference>
<evidence type="ECO:0000313" key="5">
    <source>
        <dbReference type="EMBL" id="MFD2521798.1"/>
    </source>
</evidence>
<dbReference type="InterPro" id="IPR002577">
    <property type="entry name" value="HTH_HxlR"/>
</dbReference>
<keyword evidence="3" id="KW-0804">Transcription</keyword>
<dbReference type="RefSeq" id="WP_340236073.1">
    <property type="nucleotide sequence ID" value="NZ_JBBEWC010000005.1"/>
</dbReference>
<protein>
    <submittedName>
        <fullName evidence="5">Winged helix-turn-helix transcriptional regulator</fullName>
    </submittedName>
</protein>
<keyword evidence="6" id="KW-1185">Reference proteome</keyword>
<reference evidence="6" key="1">
    <citation type="journal article" date="2019" name="Int. J. Syst. Evol. Microbiol.">
        <title>The Global Catalogue of Microorganisms (GCM) 10K type strain sequencing project: providing services to taxonomists for standard genome sequencing and annotation.</title>
        <authorList>
            <consortium name="The Broad Institute Genomics Platform"/>
            <consortium name="The Broad Institute Genome Sequencing Center for Infectious Disease"/>
            <person name="Wu L."/>
            <person name="Ma J."/>
        </authorList>
    </citation>
    <scope>NUCLEOTIDE SEQUENCE [LARGE SCALE GENOMIC DNA]</scope>
    <source>
        <strain evidence="6">KCTC 52344</strain>
    </source>
</reference>
<gene>
    <name evidence="5" type="ORF">ACFSR2_12950</name>
</gene>
<name>A0ABW5J7M6_9BACT</name>
<feature type="domain" description="HTH hxlR-type" evidence="4">
    <location>
        <begin position="7"/>
        <end position="110"/>
    </location>
</feature>
<dbReference type="InterPro" id="IPR036390">
    <property type="entry name" value="WH_DNA-bd_sf"/>
</dbReference>
<evidence type="ECO:0000256" key="3">
    <source>
        <dbReference type="ARBA" id="ARBA00023163"/>
    </source>
</evidence>
<dbReference type="InterPro" id="IPR036388">
    <property type="entry name" value="WH-like_DNA-bd_sf"/>
</dbReference>
<dbReference type="CDD" id="cd00090">
    <property type="entry name" value="HTH_ARSR"/>
    <property type="match status" value="1"/>
</dbReference>
<proteinExistence type="predicted"/>
<organism evidence="5 6">
    <name type="scientific">Emticicia soli</name>
    <dbReference type="NCBI Taxonomy" id="2027878"/>
    <lineage>
        <taxon>Bacteria</taxon>
        <taxon>Pseudomonadati</taxon>
        <taxon>Bacteroidota</taxon>
        <taxon>Cytophagia</taxon>
        <taxon>Cytophagales</taxon>
        <taxon>Leadbetterellaceae</taxon>
        <taxon>Emticicia</taxon>
    </lineage>
</organism>
<keyword evidence="1" id="KW-0805">Transcription regulation</keyword>
<accession>A0ABW5J7M6</accession>
<dbReference type="EMBL" id="JBHULC010000011">
    <property type="protein sequence ID" value="MFD2521798.1"/>
    <property type="molecule type" value="Genomic_DNA"/>
</dbReference>
<sequence>MLTREGCPKTMLSIKDALEALEGKWKLLILFALSAGPKRFKQISKEVNGITDRTLSRELKNLESNKLIKREVHDTFPPTVEYTITEHGMSLERVIDELHFWGLAHRKEVIGK</sequence>
<dbReference type="PANTHER" id="PTHR33204">
    <property type="entry name" value="TRANSCRIPTIONAL REGULATOR, MARR FAMILY"/>
    <property type="match status" value="1"/>
</dbReference>
<keyword evidence="2" id="KW-0238">DNA-binding</keyword>
<evidence type="ECO:0000256" key="2">
    <source>
        <dbReference type="ARBA" id="ARBA00023125"/>
    </source>
</evidence>